<gene>
    <name evidence="2" type="ORF">BIW11_03960</name>
</gene>
<organism evidence="2 3">
    <name type="scientific">Tropilaelaps mercedesae</name>
    <dbReference type="NCBI Taxonomy" id="418985"/>
    <lineage>
        <taxon>Eukaryota</taxon>
        <taxon>Metazoa</taxon>
        <taxon>Ecdysozoa</taxon>
        <taxon>Arthropoda</taxon>
        <taxon>Chelicerata</taxon>
        <taxon>Arachnida</taxon>
        <taxon>Acari</taxon>
        <taxon>Parasitiformes</taxon>
        <taxon>Mesostigmata</taxon>
        <taxon>Gamasina</taxon>
        <taxon>Dermanyssoidea</taxon>
        <taxon>Laelapidae</taxon>
        <taxon>Tropilaelaps</taxon>
    </lineage>
</organism>
<name>A0A1V9XDG7_9ACAR</name>
<reference evidence="2 3" key="1">
    <citation type="journal article" date="2017" name="Gigascience">
        <title>Draft genome of the honey bee ectoparasitic mite, Tropilaelaps mercedesae, is shaped by the parasitic life history.</title>
        <authorList>
            <person name="Dong X."/>
            <person name="Armstrong S.D."/>
            <person name="Xia D."/>
            <person name="Makepeace B.L."/>
            <person name="Darby A.C."/>
            <person name="Kadowaki T."/>
        </authorList>
    </citation>
    <scope>NUCLEOTIDE SEQUENCE [LARGE SCALE GENOMIC DNA]</scope>
    <source>
        <strain evidence="2">Wuxi-XJTLU</strain>
    </source>
</reference>
<feature type="non-terminal residue" evidence="2">
    <location>
        <position position="160"/>
    </location>
</feature>
<protein>
    <submittedName>
        <fullName evidence="2">Uncharacterized protein</fullName>
    </submittedName>
</protein>
<sequence length="160" mass="17334">MCASCRLDTLEQCLSAVSVNGGESEDYCASLRREPTTQDNDIATREAGSHRQRDGDALVDTVECSESRGIQSYLPAKDDAEESSGVVSSLEKYFTEELLIPQRNFDCFDDYDSDQEPSVPPVPPAQGYLIEEEILSDVSTSSDDLFAAQPGQQAVAAPAT</sequence>
<comment type="caution">
    <text evidence="2">The sequence shown here is derived from an EMBL/GenBank/DDBJ whole genome shotgun (WGS) entry which is preliminary data.</text>
</comment>
<evidence type="ECO:0000313" key="2">
    <source>
        <dbReference type="EMBL" id="OQR71539.1"/>
    </source>
</evidence>
<dbReference type="InParanoid" id="A0A1V9XDG7"/>
<dbReference type="AlphaFoldDB" id="A0A1V9XDG7"/>
<evidence type="ECO:0000256" key="1">
    <source>
        <dbReference type="SAM" id="MobiDB-lite"/>
    </source>
</evidence>
<dbReference type="EMBL" id="MNPL01014273">
    <property type="protein sequence ID" value="OQR71539.1"/>
    <property type="molecule type" value="Genomic_DNA"/>
</dbReference>
<proteinExistence type="predicted"/>
<feature type="region of interest" description="Disordered" evidence="1">
    <location>
        <begin position="33"/>
        <end position="56"/>
    </location>
</feature>
<evidence type="ECO:0000313" key="3">
    <source>
        <dbReference type="Proteomes" id="UP000192247"/>
    </source>
</evidence>
<keyword evidence="3" id="KW-1185">Reference proteome</keyword>
<dbReference type="Proteomes" id="UP000192247">
    <property type="component" value="Unassembled WGS sequence"/>
</dbReference>
<accession>A0A1V9XDG7</accession>